<dbReference type="Pfam" id="PF01841">
    <property type="entry name" value="Transglut_core"/>
    <property type="match status" value="1"/>
</dbReference>
<dbReference type="SUPFAM" id="SSF54001">
    <property type="entry name" value="Cysteine proteinases"/>
    <property type="match status" value="1"/>
</dbReference>
<dbReference type="Gene3D" id="3.10.620.30">
    <property type="match status" value="1"/>
</dbReference>
<dbReference type="Proteomes" id="UP001501237">
    <property type="component" value="Unassembled WGS sequence"/>
</dbReference>
<name>A0ABP6QA72_9ACTN</name>
<gene>
    <name evidence="2" type="ORF">GCM10010468_36170</name>
</gene>
<dbReference type="InterPro" id="IPR002931">
    <property type="entry name" value="Transglutaminase-like"/>
</dbReference>
<feature type="domain" description="Transglutaminase-like" evidence="1">
    <location>
        <begin position="172"/>
        <end position="239"/>
    </location>
</feature>
<sequence length="284" mass="31163">MSTETGWRLRITHTTRVSYDGDARASYNELRMAPLTLPGQTVLGSRITVQPHVAVWTYWDYWGSEVAAFDLQAAHPSLVMVAASTVETSPAPPLPDPPPWTDLPGLARELGLDEYLVPTDRTRVSEEIAGRARSLVEGLDPHDAALRLAAWIRDRVDYVAGATAVTTSAQEAWEVRQGVCQDIAHLTVGVHRAVGLPARYVSGYLHPDPDARPGDTMEGQSHAWVEYWAGDWVAHDPTNRIPAGECHVTVARGRDYDDVPPLKGIYHGAPSSVMDVTVEVTRLF</sequence>
<organism evidence="2 3">
    <name type="scientific">Actinocorallia longicatena</name>
    <dbReference type="NCBI Taxonomy" id="111803"/>
    <lineage>
        <taxon>Bacteria</taxon>
        <taxon>Bacillati</taxon>
        <taxon>Actinomycetota</taxon>
        <taxon>Actinomycetes</taxon>
        <taxon>Streptosporangiales</taxon>
        <taxon>Thermomonosporaceae</taxon>
        <taxon>Actinocorallia</taxon>
    </lineage>
</organism>
<dbReference type="PANTHER" id="PTHR33490:SF6">
    <property type="entry name" value="SLL1049 PROTEIN"/>
    <property type="match status" value="1"/>
</dbReference>
<accession>A0ABP6QA72</accession>
<dbReference type="RefSeq" id="WP_344829440.1">
    <property type="nucleotide sequence ID" value="NZ_BAAAUV010000008.1"/>
</dbReference>
<evidence type="ECO:0000313" key="3">
    <source>
        <dbReference type="Proteomes" id="UP001501237"/>
    </source>
</evidence>
<protein>
    <submittedName>
        <fullName evidence="2">Transglutaminase family protein</fullName>
    </submittedName>
</protein>
<keyword evidence="3" id="KW-1185">Reference proteome</keyword>
<dbReference type="SMART" id="SM00460">
    <property type="entry name" value="TGc"/>
    <property type="match status" value="1"/>
</dbReference>
<dbReference type="InterPro" id="IPR013589">
    <property type="entry name" value="Bac_transglu_N"/>
</dbReference>
<comment type="caution">
    <text evidence="2">The sequence shown here is derived from an EMBL/GenBank/DDBJ whole genome shotgun (WGS) entry which is preliminary data.</text>
</comment>
<dbReference type="Pfam" id="PF08379">
    <property type="entry name" value="Bact_transglu_N"/>
    <property type="match status" value="1"/>
</dbReference>
<evidence type="ECO:0000259" key="1">
    <source>
        <dbReference type="SMART" id="SM00460"/>
    </source>
</evidence>
<dbReference type="InterPro" id="IPR038765">
    <property type="entry name" value="Papain-like_cys_pep_sf"/>
</dbReference>
<dbReference type="PANTHER" id="PTHR33490">
    <property type="entry name" value="BLR5614 PROTEIN-RELATED"/>
    <property type="match status" value="1"/>
</dbReference>
<proteinExistence type="predicted"/>
<dbReference type="EMBL" id="BAAAUV010000008">
    <property type="protein sequence ID" value="GAA3215020.1"/>
    <property type="molecule type" value="Genomic_DNA"/>
</dbReference>
<evidence type="ECO:0000313" key="2">
    <source>
        <dbReference type="EMBL" id="GAA3215020.1"/>
    </source>
</evidence>
<reference evidence="3" key="1">
    <citation type="journal article" date="2019" name="Int. J. Syst. Evol. Microbiol.">
        <title>The Global Catalogue of Microorganisms (GCM) 10K type strain sequencing project: providing services to taxonomists for standard genome sequencing and annotation.</title>
        <authorList>
            <consortium name="The Broad Institute Genomics Platform"/>
            <consortium name="The Broad Institute Genome Sequencing Center for Infectious Disease"/>
            <person name="Wu L."/>
            <person name="Ma J."/>
        </authorList>
    </citation>
    <scope>NUCLEOTIDE SEQUENCE [LARGE SCALE GENOMIC DNA]</scope>
    <source>
        <strain evidence="3">JCM 9377</strain>
    </source>
</reference>